<dbReference type="GO" id="GO:0016020">
    <property type="term" value="C:membrane"/>
    <property type="evidence" value="ECO:0007669"/>
    <property type="project" value="UniProtKB-SubCell"/>
</dbReference>
<dbReference type="GO" id="GO:0022857">
    <property type="term" value="F:transmembrane transporter activity"/>
    <property type="evidence" value="ECO:0007669"/>
    <property type="project" value="InterPro"/>
</dbReference>
<evidence type="ECO:0000259" key="13">
    <source>
        <dbReference type="Pfam" id="PF00151"/>
    </source>
</evidence>
<dbReference type="PRINTS" id="PR00821">
    <property type="entry name" value="TAGLIPASE"/>
</dbReference>
<reference evidence="14 15" key="1">
    <citation type="submission" date="2024-03" db="EMBL/GenBank/DDBJ databases">
        <title>Adaptation during the transition from Ophiocordyceps entomopathogen to insect associate is accompanied by gene loss and intensified selection.</title>
        <authorList>
            <person name="Ward C.M."/>
            <person name="Onetto C.A."/>
            <person name="Borneman A.R."/>
        </authorList>
    </citation>
    <scope>NUCLEOTIDE SEQUENCE [LARGE SCALE GENOMIC DNA]</scope>
    <source>
        <strain evidence="14">AWRI1</strain>
        <tissue evidence="14">Single Adult Female</tissue>
    </source>
</reference>
<feature type="transmembrane region" description="Helical" evidence="12">
    <location>
        <begin position="436"/>
        <end position="456"/>
    </location>
</feature>
<evidence type="ECO:0000256" key="4">
    <source>
        <dbReference type="ARBA" id="ARBA00010701"/>
    </source>
</evidence>
<dbReference type="Proteomes" id="UP001367676">
    <property type="component" value="Unassembled WGS sequence"/>
</dbReference>
<dbReference type="EMBL" id="JBBCAQ010000034">
    <property type="protein sequence ID" value="KAK7579580.1"/>
    <property type="molecule type" value="Genomic_DNA"/>
</dbReference>
<keyword evidence="5" id="KW-0964">Secreted</keyword>
<organism evidence="14 15">
    <name type="scientific">Parthenolecanium corni</name>
    <dbReference type="NCBI Taxonomy" id="536013"/>
    <lineage>
        <taxon>Eukaryota</taxon>
        <taxon>Metazoa</taxon>
        <taxon>Ecdysozoa</taxon>
        <taxon>Arthropoda</taxon>
        <taxon>Hexapoda</taxon>
        <taxon>Insecta</taxon>
        <taxon>Pterygota</taxon>
        <taxon>Neoptera</taxon>
        <taxon>Paraneoptera</taxon>
        <taxon>Hemiptera</taxon>
        <taxon>Sternorrhyncha</taxon>
        <taxon>Coccoidea</taxon>
        <taxon>Coccidae</taxon>
        <taxon>Parthenolecanium</taxon>
    </lineage>
</organism>
<dbReference type="PRINTS" id="PR00823">
    <property type="entry name" value="PANCLIPASE"/>
</dbReference>
<evidence type="ECO:0000256" key="11">
    <source>
        <dbReference type="RuleBase" id="RU362091"/>
    </source>
</evidence>
<name>A0AAN9Y1D6_9HEMI</name>
<dbReference type="PANTHER" id="PTHR11610">
    <property type="entry name" value="LIPASE"/>
    <property type="match status" value="1"/>
</dbReference>
<keyword evidence="6 12" id="KW-0812">Transmembrane</keyword>
<dbReference type="InterPro" id="IPR013818">
    <property type="entry name" value="Lipase"/>
</dbReference>
<evidence type="ECO:0000256" key="3">
    <source>
        <dbReference type="ARBA" id="ARBA00006434"/>
    </source>
</evidence>
<dbReference type="GO" id="GO:0016042">
    <property type="term" value="P:lipid catabolic process"/>
    <property type="evidence" value="ECO:0007669"/>
    <property type="project" value="TreeGrafter"/>
</dbReference>
<keyword evidence="7 12" id="KW-1133">Transmembrane helix</keyword>
<keyword evidence="8 12" id="KW-0472">Membrane</keyword>
<feature type="domain" description="Lipase" evidence="13">
    <location>
        <begin position="61"/>
        <end position="351"/>
    </location>
</feature>
<dbReference type="InterPro" id="IPR000734">
    <property type="entry name" value="TAG_lipase"/>
</dbReference>
<evidence type="ECO:0000256" key="1">
    <source>
        <dbReference type="ARBA" id="ARBA00004141"/>
    </source>
</evidence>
<sequence length="530" mass="58464">MAFNIIPPIPTSINQTKNIFGSVQNNFKKNTNKVEAVVTNTTSGLKNLTEIEKAVEQAIECYTGLGCFPNSSPWFSLLRPFPKPMKPTAIDTKIYLYTSKFPKDRYVVTLWDNITVENSDFDPNRPYTAFVTHGFSSNGNVSWVSDLKDAYLKNREANVFIVDWGKGASVWNYLQVAANTRVVGAELARFLQYLIEKKGLDPSRVHLMGHSLGAHISAYAAKAAQKVGLKKKVAQLTAFDPAQPGFEANPDEVRLVKSDAEFVDVIHTNSRPVIPLLGFGLILPTGHIDYYLNGGLIQPGCKLPPVDEVKLNGIADLAKYPVEVVSSWVACSHGKSYLYYTEALLNNYCTFWGRSAGIIGSAFELQTTEYGRGIVTLGLLSKIVAAMLQYLDWLDLAVFVGMLLISAIIGVYFAYFAKEKPNTSSQYLMGGRTMGILPISMSLIASYISGISILGLPAEMYVYGTQYAMIMLSEGFGGIKAVVWTDTFQMIIMMLGIVVVLIIGLIKVGGFNIVFERASRSNRLEFFKLV</sequence>
<evidence type="ECO:0000256" key="8">
    <source>
        <dbReference type="ARBA" id="ARBA00023136"/>
    </source>
</evidence>
<evidence type="ECO:0000256" key="9">
    <source>
        <dbReference type="ARBA" id="ARBA00023157"/>
    </source>
</evidence>
<feature type="transmembrane region" description="Helical" evidence="12">
    <location>
        <begin position="490"/>
        <end position="515"/>
    </location>
</feature>
<dbReference type="CDD" id="cd00707">
    <property type="entry name" value="Pancreat_lipase_like"/>
    <property type="match status" value="1"/>
</dbReference>
<evidence type="ECO:0000256" key="12">
    <source>
        <dbReference type="SAM" id="Phobius"/>
    </source>
</evidence>
<comment type="subcellular location">
    <subcellularLocation>
        <location evidence="1">Membrane</location>
        <topology evidence="1">Multi-pass membrane protein</topology>
    </subcellularLocation>
    <subcellularLocation>
        <location evidence="2">Secreted</location>
    </subcellularLocation>
</comment>
<dbReference type="Gene3D" id="1.20.1730.10">
    <property type="entry name" value="Sodium/glucose cotransporter"/>
    <property type="match status" value="2"/>
</dbReference>
<dbReference type="InterPro" id="IPR001734">
    <property type="entry name" value="Na/solute_symporter"/>
</dbReference>
<proteinExistence type="inferred from homology"/>
<dbReference type="PROSITE" id="PS50283">
    <property type="entry name" value="NA_SOLUT_SYMP_3"/>
    <property type="match status" value="1"/>
</dbReference>
<accession>A0AAN9Y1D6</accession>
<dbReference type="PANTHER" id="PTHR11610:SF178">
    <property type="entry name" value="LIPASE MEMBER H-A-LIKE PROTEIN"/>
    <property type="match status" value="1"/>
</dbReference>
<dbReference type="GO" id="GO:0005615">
    <property type="term" value="C:extracellular space"/>
    <property type="evidence" value="ECO:0007669"/>
    <property type="project" value="TreeGrafter"/>
</dbReference>
<dbReference type="InterPro" id="IPR033906">
    <property type="entry name" value="Lipase_N"/>
</dbReference>
<comment type="caution">
    <text evidence="14">The sequence shown here is derived from an EMBL/GenBank/DDBJ whole genome shotgun (WGS) entry which is preliminary data.</text>
</comment>
<evidence type="ECO:0000256" key="2">
    <source>
        <dbReference type="ARBA" id="ARBA00004613"/>
    </source>
</evidence>
<dbReference type="Pfam" id="PF00151">
    <property type="entry name" value="Lipase"/>
    <property type="match status" value="1"/>
</dbReference>
<keyword evidence="15" id="KW-1185">Reference proteome</keyword>
<dbReference type="Pfam" id="PF00474">
    <property type="entry name" value="SSF"/>
    <property type="match status" value="1"/>
</dbReference>
<protein>
    <recommendedName>
        <fullName evidence="13">Lipase domain-containing protein</fullName>
    </recommendedName>
</protein>
<gene>
    <name evidence="14" type="ORF">V9T40_000209</name>
</gene>
<evidence type="ECO:0000256" key="5">
    <source>
        <dbReference type="ARBA" id="ARBA00022525"/>
    </source>
</evidence>
<dbReference type="GO" id="GO:0004806">
    <property type="term" value="F:triacylglycerol lipase activity"/>
    <property type="evidence" value="ECO:0007669"/>
    <property type="project" value="InterPro"/>
</dbReference>
<evidence type="ECO:0000256" key="10">
    <source>
        <dbReference type="RuleBase" id="RU004262"/>
    </source>
</evidence>
<evidence type="ECO:0000256" key="6">
    <source>
        <dbReference type="ARBA" id="ARBA00022692"/>
    </source>
</evidence>
<evidence type="ECO:0000313" key="15">
    <source>
        <dbReference type="Proteomes" id="UP001367676"/>
    </source>
</evidence>
<evidence type="ECO:0000313" key="14">
    <source>
        <dbReference type="EMBL" id="KAK7579580.1"/>
    </source>
</evidence>
<dbReference type="Gene3D" id="3.40.50.1820">
    <property type="entry name" value="alpha/beta hydrolase"/>
    <property type="match status" value="1"/>
</dbReference>
<dbReference type="InterPro" id="IPR002331">
    <property type="entry name" value="Lipase_panc"/>
</dbReference>
<feature type="transmembrane region" description="Helical" evidence="12">
    <location>
        <begin position="396"/>
        <end position="415"/>
    </location>
</feature>
<evidence type="ECO:0000256" key="7">
    <source>
        <dbReference type="ARBA" id="ARBA00022989"/>
    </source>
</evidence>
<comment type="similarity">
    <text evidence="4 10">Belongs to the AB hydrolase superfamily. Lipase family.</text>
</comment>
<dbReference type="InterPro" id="IPR038377">
    <property type="entry name" value="Na/Glc_symporter_sf"/>
</dbReference>
<dbReference type="InterPro" id="IPR029058">
    <property type="entry name" value="AB_hydrolase_fold"/>
</dbReference>
<dbReference type="SUPFAM" id="SSF53474">
    <property type="entry name" value="alpha/beta-Hydrolases"/>
    <property type="match status" value="1"/>
</dbReference>
<comment type="similarity">
    <text evidence="3 11">Belongs to the sodium:solute symporter (SSF) (TC 2.A.21) family.</text>
</comment>
<dbReference type="AlphaFoldDB" id="A0AAN9Y1D6"/>
<keyword evidence="9" id="KW-1015">Disulfide bond</keyword>